<dbReference type="Pfam" id="PF11041">
    <property type="entry name" value="Phage_Wedge1"/>
    <property type="match status" value="1"/>
</dbReference>
<evidence type="ECO:0000313" key="2">
    <source>
        <dbReference type="Proteomes" id="UP000030224"/>
    </source>
</evidence>
<reference evidence="1 2" key="1">
    <citation type="journal article" date="2015" name="PLoS ONE">
        <title>Investigation of a Large Collection of Pseudomonas aeruginosa Bacteriophages Collected from a Single Environmental Source in Abidjan, Cote d'Ivoire.</title>
        <authorList>
            <person name="Essoh C."/>
            <person name="Latino L."/>
            <person name="Midoux C."/>
            <person name="Blouin Y."/>
            <person name="Loukou G."/>
            <person name="Nguetta S.P."/>
            <person name="Lathro S."/>
            <person name="Cablanmian A."/>
            <person name="Kouassi A.K."/>
            <person name="Vergnaud G."/>
            <person name="Pourcel C."/>
        </authorList>
    </citation>
    <scope>NUCLEOTIDE SEQUENCE [LARGE SCALE GENOMIC DNA]</scope>
    <source>
        <strain evidence="1">Ab08</strain>
    </source>
</reference>
<evidence type="ECO:0000313" key="1">
    <source>
        <dbReference type="EMBL" id="CEF89388.1"/>
    </source>
</evidence>
<accession>A0A0A1IUB8</accession>
<dbReference type="Proteomes" id="UP000030224">
    <property type="component" value="Segment"/>
</dbReference>
<name>A0A0A1IUB8_9CAUD</name>
<protein>
    <submittedName>
        <fullName evidence="1">Uncharacterized protein</fullName>
    </submittedName>
</protein>
<sequence length="250" mass="27421">MAVNQFDREDYLEVARERVTEQFKEKPIFDRFLQVLLSGKFDIQNALEDLQTLRSLDTATGKQLDIIGDIVGRPRGLVYQDIFNYFGFAGTERAGSFGSLSDPTVGAPWYSVGAPWYSVGAPTGNAREPSDEEYRMILKAKIIKNRTNSTPEQVIEAYKFVFGVPEVFLEEYAPAAVRVGIGKILTNVERSLLFDLGGAGALLPKTIGVNYTYTEFQAGRVFATEGFPGGQGVGDLNDPTVGGILTNLVT</sequence>
<gene>
    <name evidence="1" type="primary">ORF74</name>
</gene>
<dbReference type="EMBL" id="LN610575">
    <property type="protein sequence ID" value="CEF89388.1"/>
    <property type="molecule type" value="Genomic_DNA"/>
</dbReference>
<proteinExistence type="predicted"/>
<dbReference type="InterPro" id="IPR021283">
    <property type="entry name" value="Phage_Wedge1"/>
</dbReference>
<organism evidence="1 2">
    <name type="scientific">Pseudomonas phage vB_PaeM_C2-10_Ab08</name>
    <dbReference type="NCBI Taxonomy" id="1548903"/>
    <lineage>
        <taxon>Viruses</taxon>
        <taxon>Duplodnaviria</taxon>
        <taxon>Heunggongvirae</taxon>
        <taxon>Uroviricota</taxon>
        <taxon>Caudoviricetes</taxon>
        <taxon>Vandenendeviridae</taxon>
        <taxon>Skurskavirinae</taxon>
        <taxon>Pakpunavirus</taxon>
        <taxon>Pakpunavirus CAb1</taxon>
    </lineage>
</organism>